<evidence type="ECO:0000256" key="2">
    <source>
        <dbReference type="ARBA" id="ARBA00034078"/>
    </source>
</evidence>
<dbReference type="InterPro" id="IPR050415">
    <property type="entry name" value="MRET"/>
</dbReference>
<dbReference type="PANTHER" id="PTHR47354:SF5">
    <property type="entry name" value="PROTEIN RFBI"/>
    <property type="match status" value="1"/>
</dbReference>
<evidence type="ECO:0000256" key="1">
    <source>
        <dbReference type="ARBA" id="ARBA00023075"/>
    </source>
</evidence>
<evidence type="ECO:0000259" key="4">
    <source>
        <dbReference type="PROSITE" id="PS51384"/>
    </source>
</evidence>
<dbReference type="PROSITE" id="PS51085">
    <property type="entry name" value="2FE2S_FER_2"/>
    <property type="match status" value="1"/>
</dbReference>
<dbReference type="PANTHER" id="PTHR47354">
    <property type="entry name" value="NADH OXIDOREDUCTASE HCR"/>
    <property type="match status" value="1"/>
</dbReference>
<dbReference type="Pfam" id="PF00175">
    <property type="entry name" value="NAD_binding_1"/>
    <property type="match status" value="1"/>
</dbReference>
<dbReference type="SUPFAM" id="SSF51905">
    <property type="entry name" value="FAD/NAD(P)-binding domain"/>
    <property type="match status" value="1"/>
</dbReference>
<dbReference type="InterPro" id="IPR001433">
    <property type="entry name" value="OxRdtase_FAD/NAD-bd"/>
</dbReference>
<keyword evidence="6" id="KW-1185">Reference proteome</keyword>
<dbReference type="Pfam" id="PF00970">
    <property type="entry name" value="FAD_binding_6"/>
    <property type="match status" value="1"/>
</dbReference>
<gene>
    <name evidence="5" type="ORF">RGQ13_07345</name>
</gene>
<dbReference type="RefSeq" id="WP_348392904.1">
    <property type="nucleotide sequence ID" value="NZ_CP134145.1"/>
</dbReference>
<protein>
    <submittedName>
        <fullName evidence="5">FAD-binding oxidoreductase</fullName>
    </submittedName>
</protein>
<dbReference type="Gene3D" id="3.40.50.80">
    <property type="entry name" value="Nucleotide-binding domain of ferredoxin-NADP reductase (FNR) module"/>
    <property type="match status" value="1"/>
</dbReference>
<dbReference type="SUPFAM" id="SSF63380">
    <property type="entry name" value="Riboflavin synthase domain-like"/>
    <property type="match status" value="1"/>
</dbReference>
<organism evidence="5 6">
    <name type="scientific">Thalassotalea psychrophila</name>
    <dbReference type="NCBI Taxonomy" id="3065647"/>
    <lineage>
        <taxon>Bacteria</taxon>
        <taxon>Pseudomonadati</taxon>
        <taxon>Pseudomonadota</taxon>
        <taxon>Gammaproteobacteria</taxon>
        <taxon>Alteromonadales</taxon>
        <taxon>Colwelliaceae</taxon>
        <taxon>Thalassotalea</taxon>
    </lineage>
</organism>
<feature type="domain" description="2Fe-2S ferredoxin-type" evidence="3">
    <location>
        <begin position="4"/>
        <end position="97"/>
    </location>
</feature>
<proteinExistence type="predicted"/>
<dbReference type="Gene3D" id="3.50.50.60">
    <property type="entry name" value="FAD/NAD(P)-binding domain"/>
    <property type="match status" value="1"/>
</dbReference>
<dbReference type="PROSITE" id="PS51384">
    <property type="entry name" value="FAD_FR"/>
    <property type="match status" value="1"/>
</dbReference>
<dbReference type="PRINTS" id="PR00410">
    <property type="entry name" value="PHEHYDRXLASE"/>
</dbReference>
<evidence type="ECO:0000313" key="6">
    <source>
        <dbReference type="Proteomes" id="UP001258994"/>
    </source>
</evidence>
<dbReference type="Gene3D" id="3.10.20.30">
    <property type="match status" value="1"/>
</dbReference>
<dbReference type="InterPro" id="IPR001041">
    <property type="entry name" value="2Fe-2S_ferredoxin-type"/>
</dbReference>
<dbReference type="Proteomes" id="UP001258994">
    <property type="component" value="Chromosome"/>
</dbReference>
<feature type="domain" description="FAD-binding FR-type" evidence="4">
    <location>
        <begin position="103"/>
        <end position="205"/>
    </location>
</feature>
<comment type="cofactor">
    <cofactor evidence="2">
        <name>[2Fe-2S] cluster</name>
        <dbReference type="ChEBI" id="CHEBI:190135"/>
    </cofactor>
</comment>
<dbReference type="InterPro" id="IPR008333">
    <property type="entry name" value="Cbr1-like_FAD-bd_dom"/>
</dbReference>
<accession>A0ABY9TYY7</accession>
<dbReference type="EMBL" id="CP134145">
    <property type="protein sequence ID" value="WNC73794.1"/>
    <property type="molecule type" value="Genomic_DNA"/>
</dbReference>
<evidence type="ECO:0000313" key="5">
    <source>
        <dbReference type="EMBL" id="WNC73794.1"/>
    </source>
</evidence>
<name>A0ABY9TYY7_9GAMM</name>
<dbReference type="InterPro" id="IPR017938">
    <property type="entry name" value="Riboflavin_synthase-like_b-brl"/>
</dbReference>
<dbReference type="InterPro" id="IPR017927">
    <property type="entry name" value="FAD-bd_FR_type"/>
</dbReference>
<dbReference type="SUPFAM" id="SSF54292">
    <property type="entry name" value="2Fe-2S ferredoxin-like"/>
    <property type="match status" value="1"/>
</dbReference>
<dbReference type="Pfam" id="PF00111">
    <property type="entry name" value="Fer2"/>
    <property type="match status" value="1"/>
</dbReference>
<dbReference type="InterPro" id="IPR036188">
    <property type="entry name" value="FAD/NAD-bd_sf"/>
</dbReference>
<dbReference type="InterPro" id="IPR039261">
    <property type="entry name" value="FNR_nucleotide-bd"/>
</dbReference>
<dbReference type="Gene3D" id="2.40.30.10">
    <property type="entry name" value="Translation factors"/>
    <property type="match status" value="1"/>
</dbReference>
<dbReference type="PROSITE" id="PS00197">
    <property type="entry name" value="2FE2S_FER_1"/>
    <property type="match status" value="1"/>
</dbReference>
<sequence length="822" mass="93113">MTLHNVKLVFSDNEEVELELSSEENLLDKAEQQGIYLANDCREGVCGVCSGKCKTGNYTLTDDTALSEHEKDKGMVLPCTMQVQSDTELHFDYPKSQCKPSSNTIISATISNIETIAENTASITVTASEQTQQLNYYPGQFTSINIPETDDWRAYSFANTSNKVNEWQFIIRLLEDGKMSNYLRDQAKVGDNIDIKSPNGHFYLRDITRPTLFFAGGTGISAIIVMLKSIAENLSSYSSIPPLVLYYGVNNATEFCCADELKQLEKTLPQLIVKRIAMTVEKNNVEDFAIETGLITQLLSEQSVFNGNADCYMCGPPPMLAAIEQWFEQAPMSGYKFYSEKFVASKGQGSTIQSTEMSVSCVADLSKPYKRAVVVGGSISGIINARVLSDYFQEVIIVERDDPHHIDQVKKSTPQAHHAHHLLQKGQRELAKLFPELLENLVAAGTQAYDSSKDYRIFQNGNWKHVFNSDITIMAGPRRIFETVLRRQLYHYANIGYRYNANVDKLLLNDDSSVIEGVGLSNGEKINADFIVDASGKNSSFPKMLNQHGYPLPKETSQELNIYYSTYIFELTAQQVPEWGMMLLYGTRPIDKDFGYAALYGKNKQSLLVTLCSYGCEKPIRNHDEFISHAKSIVRKEIFEMIKNLTPVTELRTFKYPKMFRRHFEQQSKLPQGFIASGDALGSADPISGAGMTKAVLEAQALNNILAKNPKHLTKVPNQFYQQAAKLFDYIWFVISEQNFRFPWVKGKRPFYQKIMKWYVDQVLDLAHYDEQAFRSYLMVMHLNDHVLSLMKPKMLLKVCNKVLFKRNKTEQINTIVSNKIN</sequence>
<keyword evidence="1" id="KW-0830">Ubiquinone</keyword>
<dbReference type="InterPro" id="IPR036010">
    <property type="entry name" value="2Fe-2S_ferredoxin-like_sf"/>
</dbReference>
<dbReference type="CDD" id="cd00207">
    <property type="entry name" value="fer2"/>
    <property type="match status" value="1"/>
</dbReference>
<dbReference type="SUPFAM" id="SSF52343">
    <property type="entry name" value="Ferredoxin reductase-like, C-terminal NADP-linked domain"/>
    <property type="match status" value="1"/>
</dbReference>
<reference evidence="6" key="1">
    <citation type="submission" date="2023-09" db="EMBL/GenBank/DDBJ databases">
        <authorList>
            <person name="Li S."/>
            <person name="Li X."/>
            <person name="Zhang C."/>
            <person name="Zhao Z."/>
        </authorList>
    </citation>
    <scope>NUCLEOTIDE SEQUENCE [LARGE SCALE GENOMIC DNA]</scope>
    <source>
        <strain evidence="6">SQ149</strain>
    </source>
</reference>
<dbReference type="InterPro" id="IPR012675">
    <property type="entry name" value="Beta-grasp_dom_sf"/>
</dbReference>
<evidence type="ECO:0000259" key="3">
    <source>
        <dbReference type="PROSITE" id="PS51085"/>
    </source>
</evidence>
<dbReference type="InterPro" id="IPR006058">
    <property type="entry name" value="2Fe2S_fd_BS"/>
</dbReference>
<dbReference type="Gene3D" id="3.30.9.100">
    <property type="match status" value="1"/>
</dbReference>